<dbReference type="GO" id="GO:0009360">
    <property type="term" value="C:DNA polymerase III complex"/>
    <property type="evidence" value="ECO:0007669"/>
    <property type="project" value="InterPro"/>
</dbReference>
<keyword evidence="11" id="KW-1185">Reference proteome</keyword>
<evidence type="ECO:0000256" key="3">
    <source>
        <dbReference type="ARBA" id="ARBA00022679"/>
    </source>
</evidence>
<evidence type="ECO:0000313" key="10">
    <source>
        <dbReference type="EMBL" id="MBP3943809.1"/>
    </source>
</evidence>
<dbReference type="Gene3D" id="1.20.272.10">
    <property type="match status" value="1"/>
</dbReference>
<dbReference type="SUPFAM" id="SSF52540">
    <property type="entry name" value="P-loop containing nucleoside triphosphate hydrolases"/>
    <property type="match status" value="1"/>
</dbReference>
<dbReference type="SUPFAM" id="SSF48019">
    <property type="entry name" value="post-AAA+ oligomerization domain-like"/>
    <property type="match status" value="1"/>
</dbReference>
<evidence type="ECO:0000256" key="7">
    <source>
        <dbReference type="ARBA" id="ARBA00034754"/>
    </source>
</evidence>
<evidence type="ECO:0000256" key="5">
    <source>
        <dbReference type="ARBA" id="ARBA00022705"/>
    </source>
</evidence>
<keyword evidence="3 10" id="KW-0808">Transferase</keyword>
<proteinExistence type="inferred from homology"/>
<keyword evidence="4 10" id="KW-0548">Nucleotidyltransferase</keyword>
<dbReference type="InterPro" id="IPR008921">
    <property type="entry name" value="DNA_pol3_clamp-load_cplx_C"/>
</dbReference>
<dbReference type="Gene3D" id="1.10.8.60">
    <property type="match status" value="1"/>
</dbReference>
<comment type="caution">
    <text evidence="10">The sequence shown here is derived from an EMBL/GenBank/DDBJ whole genome shotgun (WGS) entry which is preliminary data.</text>
</comment>
<dbReference type="Proteomes" id="UP000679691">
    <property type="component" value="Unassembled WGS sequence"/>
</dbReference>
<evidence type="ECO:0000313" key="11">
    <source>
        <dbReference type="Proteomes" id="UP000679691"/>
    </source>
</evidence>
<dbReference type="GO" id="GO:0003887">
    <property type="term" value="F:DNA-directed DNA polymerase activity"/>
    <property type="evidence" value="ECO:0007669"/>
    <property type="project" value="UniProtKB-KW"/>
</dbReference>
<evidence type="ECO:0000259" key="9">
    <source>
        <dbReference type="Pfam" id="PF06144"/>
    </source>
</evidence>
<gene>
    <name evidence="10" type="primary">holA</name>
    <name evidence="10" type="ORF">J5U18_09560</name>
</gene>
<comment type="catalytic activity">
    <reaction evidence="8">
        <text>DNA(n) + a 2'-deoxyribonucleoside 5'-triphosphate = DNA(n+1) + diphosphate</text>
        <dbReference type="Rhea" id="RHEA:22508"/>
        <dbReference type="Rhea" id="RHEA-COMP:17339"/>
        <dbReference type="Rhea" id="RHEA-COMP:17340"/>
        <dbReference type="ChEBI" id="CHEBI:33019"/>
        <dbReference type="ChEBI" id="CHEBI:61560"/>
        <dbReference type="ChEBI" id="CHEBI:173112"/>
        <dbReference type="EC" id="2.7.7.7"/>
    </reaction>
</comment>
<dbReference type="GO" id="GO:0003677">
    <property type="term" value="F:DNA binding"/>
    <property type="evidence" value="ECO:0007669"/>
    <property type="project" value="InterPro"/>
</dbReference>
<evidence type="ECO:0000256" key="8">
    <source>
        <dbReference type="ARBA" id="ARBA00049244"/>
    </source>
</evidence>
<dbReference type="RefSeq" id="WP_353547309.1">
    <property type="nucleotide sequence ID" value="NZ_JAGKSB010000010.1"/>
</dbReference>
<dbReference type="InterPro" id="IPR010372">
    <property type="entry name" value="DNA_pol3_delta_N"/>
</dbReference>
<dbReference type="GO" id="GO:0006261">
    <property type="term" value="P:DNA-templated DNA replication"/>
    <property type="evidence" value="ECO:0007669"/>
    <property type="project" value="TreeGrafter"/>
</dbReference>
<keyword evidence="5" id="KW-0235">DNA replication</keyword>
<comment type="similarity">
    <text evidence="7">Belongs to the DNA polymerase HolA subunit family.</text>
</comment>
<evidence type="ECO:0000256" key="1">
    <source>
        <dbReference type="ARBA" id="ARBA00012417"/>
    </source>
</evidence>
<reference evidence="10" key="1">
    <citation type="submission" date="2021-03" db="EMBL/GenBank/DDBJ databases">
        <authorList>
            <person name="Lu T."/>
            <person name="Wang Q."/>
            <person name="Han X."/>
        </authorList>
    </citation>
    <scope>NUCLEOTIDE SEQUENCE</scope>
    <source>
        <strain evidence="10">WQ 2009</strain>
    </source>
</reference>
<dbReference type="NCBIfam" id="TIGR01128">
    <property type="entry name" value="holA"/>
    <property type="match status" value="1"/>
</dbReference>
<accession>A0A8T4HA94</accession>
<organism evidence="10 11">
    <name type="scientific">Rhinopithecimicrobium faecis</name>
    <dbReference type="NCBI Taxonomy" id="2820698"/>
    <lineage>
        <taxon>Bacteria</taxon>
        <taxon>Pseudomonadati</taxon>
        <taxon>Bacteroidota</taxon>
        <taxon>Sphingobacteriia</taxon>
        <taxon>Sphingobacteriales</taxon>
        <taxon>Sphingobacteriaceae</taxon>
        <taxon>Rhinopithecimicrobium</taxon>
    </lineage>
</organism>
<dbReference type="Pfam" id="PF06144">
    <property type="entry name" value="DNA_pol3_delta"/>
    <property type="match status" value="1"/>
</dbReference>
<keyword evidence="6" id="KW-0239">DNA-directed DNA polymerase</keyword>
<dbReference type="AlphaFoldDB" id="A0A8T4HA94"/>
<protein>
    <recommendedName>
        <fullName evidence="2">DNA polymerase III subunit delta</fullName>
        <ecNumber evidence="1">2.7.7.7</ecNumber>
    </recommendedName>
</protein>
<evidence type="ECO:0000256" key="2">
    <source>
        <dbReference type="ARBA" id="ARBA00017703"/>
    </source>
</evidence>
<dbReference type="PANTHER" id="PTHR34388">
    <property type="entry name" value="DNA POLYMERASE III SUBUNIT DELTA"/>
    <property type="match status" value="1"/>
</dbReference>
<dbReference type="Gene3D" id="3.40.50.300">
    <property type="entry name" value="P-loop containing nucleotide triphosphate hydrolases"/>
    <property type="match status" value="1"/>
</dbReference>
<dbReference type="InterPro" id="IPR027417">
    <property type="entry name" value="P-loop_NTPase"/>
</dbReference>
<evidence type="ECO:0000256" key="6">
    <source>
        <dbReference type="ARBA" id="ARBA00022932"/>
    </source>
</evidence>
<dbReference type="PANTHER" id="PTHR34388:SF1">
    <property type="entry name" value="DNA POLYMERASE III SUBUNIT DELTA"/>
    <property type="match status" value="1"/>
</dbReference>
<sequence length="336" mass="38247">MNSSPIVADIKNRKLKPLYLLHGEESYFIDLISKALEDHVLSEAEKGFNLTVLYGKETEFSQLISAAKRYPMMAEYQVIIVKEAQHLKWKSDDSLLQKYVDNPTPTTILVFAYKYAKFDKRKKIFKSFEKNGLVLESPKLYDDKVAAWIIGYIKDAKHSIHPQAAALMGEYLGTDLSKVANELDKLMLNIPATREIAVADIEQNIGISKDYTIFELNAALAKRQSAKVYQIVDYFAANPKAHPLVVVIGGLSAYFIKVLKYHYLADKSSAAVAKELGVHPFFTKEYELAARNYNRRKTFDIIHFLKETDLQSKGMNIGYSAEPVDLLRELMFKIMN</sequence>
<dbReference type="EMBL" id="JAGKSB010000010">
    <property type="protein sequence ID" value="MBP3943809.1"/>
    <property type="molecule type" value="Genomic_DNA"/>
</dbReference>
<name>A0A8T4HA94_9SPHI</name>
<dbReference type="InterPro" id="IPR005790">
    <property type="entry name" value="DNA_polIII_delta"/>
</dbReference>
<evidence type="ECO:0000256" key="4">
    <source>
        <dbReference type="ARBA" id="ARBA00022695"/>
    </source>
</evidence>
<feature type="domain" description="DNA polymerase III delta N-terminal" evidence="9">
    <location>
        <begin position="19"/>
        <end position="136"/>
    </location>
</feature>
<dbReference type="EC" id="2.7.7.7" evidence="1"/>